<organism evidence="1">
    <name type="scientific">marine sediment metagenome</name>
    <dbReference type="NCBI Taxonomy" id="412755"/>
    <lineage>
        <taxon>unclassified sequences</taxon>
        <taxon>metagenomes</taxon>
        <taxon>ecological metagenomes</taxon>
    </lineage>
</organism>
<dbReference type="AlphaFoldDB" id="A0A0F9MX14"/>
<name>A0A0F9MX14_9ZZZZ</name>
<dbReference type="EMBL" id="LAZR01008059">
    <property type="protein sequence ID" value="KKM81220.1"/>
    <property type="molecule type" value="Genomic_DNA"/>
</dbReference>
<gene>
    <name evidence="1" type="ORF">LCGC14_1332130</name>
</gene>
<reference evidence="1" key="1">
    <citation type="journal article" date="2015" name="Nature">
        <title>Complex archaea that bridge the gap between prokaryotes and eukaryotes.</title>
        <authorList>
            <person name="Spang A."/>
            <person name="Saw J.H."/>
            <person name="Jorgensen S.L."/>
            <person name="Zaremba-Niedzwiedzka K."/>
            <person name="Martijn J."/>
            <person name="Lind A.E."/>
            <person name="van Eijk R."/>
            <person name="Schleper C."/>
            <person name="Guy L."/>
            <person name="Ettema T.J."/>
        </authorList>
    </citation>
    <scope>NUCLEOTIDE SEQUENCE</scope>
</reference>
<proteinExistence type="predicted"/>
<accession>A0A0F9MX14</accession>
<evidence type="ECO:0000313" key="1">
    <source>
        <dbReference type="EMBL" id="KKM81220.1"/>
    </source>
</evidence>
<comment type="caution">
    <text evidence="1">The sequence shown here is derived from an EMBL/GenBank/DDBJ whole genome shotgun (WGS) entry which is preliminary data.</text>
</comment>
<sequence length="135" mass="15182">MADVVVTVPKALWEDWIAEGDLPGAEDGEMESHFWIGGPMPCIETGERVYIVAHGKLRGYAPLRRVERSCSLRPDRRCLVRSGGAVAVTIEGPIRGFQGFRYRWWNREDEVPFSDWQAIYTLNHIMGCTGSGKGE</sequence>
<protein>
    <submittedName>
        <fullName evidence="1">Uncharacterized protein</fullName>
    </submittedName>
</protein>